<keyword evidence="2" id="KW-1185">Reference proteome</keyword>
<comment type="caution">
    <text evidence="1">The sequence shown here is derived from an EMBL/GenBank/DDBJ whole genome shotgun (WGS) entry which is preliminary data.</text>
</comment>
<organism evidence="1 2">
    <name type="scientific">Brachionus plicatilis</name>
    <name type="common">Marine rotifer</name>
    <name type="synonym">Brachionus muelleri</name>
    <dbReference type="NCBI Taxonomy" id="10195"/>
    <lineage>
        <taxon>Eukaryota</taxon>
        <taxon>Metazoa</taxon>
        <taxon>Spiralia</taxon>
        <taxon>Gnathifera</taxon>
        <taxon>Rotifera</taxon>
        <taxon>Eurotatoria</taxon>
        <taxon>Monogononta</taxon>
        <taxon>Pseudotrocha</taxon>
        <taxon>Ploima</taxon>
        <taxon>Brachionidae</taxon>
        <taxon>Brachionus</taxon>
    </lineage>
</organism>
<sequence>MTSFKEYMSRLMKEIIDTRKNVTYNIFAGIFSHVLKKPTKDLFKYTIHLAILFLALDTICSDCLKIKKTI</sequence>
<accession>A0A3M7SQL4</accession>
<dbReference type="Proteomes" id="UP000276133">
    <property type="component" value="Unassembled WGS sequence"/>
</dbReference>
<reference evidence="1 2" key="1">
    <citation type="journal article" date="2018" name="Sci. Rep.">
        <title>Genomic signatures of local adaptation to the degree of environmental predictability in rotifers.</title>
        <authorList>
            <person name="Franch-Gras L."/>
            <person name="Hahn C."/>
            <person name="Garcia-Roger E.M."/>
            <person name="Carmona M.J."/>
            <person name="Serra M."/>
            <person name="Gomez A."/>
        </authorList>
    </citation>
    <scope>NUCLEOTIDE SEQUENCE [LARGE SCALE GENOMIC DNA]</scope>
    <source>
        <strain evidence="1">HYR1</strain>
    </source>
</reference>
<protein>
    <submittedName>
        <fullName evidence="1">Uncharacterized protein</fullName>
    </submittedName>
</protein>
<proteinExistence type="predicted"/>
<evidence type="ECO:0000313" key="2">
    <source>
        <dbReference type="Proteomes" id="UP000276133"/>
    </source>
</evidence>
<name>A0A3M7SQL4_BRAPC</name>
<gene>
    <name evidence="1" type="ORF">BpHYR1_051684</name>
</gene>
<dbReference type="EMBL" id="REGN01000924">
    <property type="protein sequence ID" value="RNA38093.1"/>
    <property type="molecule type" value="Genomic_DNA"/>
</dbReference>
<dbReference type="AlphaFoldDB" id="A0A3M7SQL4"/>
<evidence type="ECO:0000313" key="1">
    <source>
        <dbReference type="EMBL" id="RNA38093.1"/>
    </source>
</evidence>